<protein>
    <submittedName>
        <fullName evidence="1">Uncharacterized protein</fullName>
    </submittedName>
</protein>
<comment type="caution">
    <text evidence="1">The sequence shown here is derived from an EMBL/GenBank/DDBJ whole genome shotgun (WGS) entry which is preliminary data.</text>
</comment>
<keyword evidence="2" id="KW-1185">Reference proteome</keyword>
<dbReference type="RefSeq" id="WP_302716213.1">
    <property type="nucleotide sequence ID" value="NZ_JAULSJ010000015.1"/>
</dbReference>
<gene>
    <name evidence="1" type="ORF">QWT87_11570</name>
</gene>
<name>A0ABT8U7E2_9FLAO</name>
<dbReference type="EMBL" id="JAULSJ010000015">
    <property type="protein sequence ID" value="MDO3425528.1"/>
    <property type="molecule type" value="Genomic_DNA"/>
</dbReference>
<reference evidence="1" key="1">
    <citation type="submission" date="2023-07" db="EMBL/GenBank/DDBJ databases">
        <title>AMR profile of multidrug- resistance Chryseobacterium gambrini related strain.</title>
        <authorList>
            <person name="Kirdat K."/>
            <person name="Bhatt A."/>
            <person name="Kuyare S."/>
            <person name="Yadav A."/>
        </authorList>
    </citation>
    <scope>NUCLEOTIDE SEQUENCE</scope>
    <source>
        <strain evidence="1">APV-1</strain>
    </source>
</reference>
<evidence type="ECO:0000313" key="2">
    <source>
        <dbReference type="Proteomes" id="UP001168128"/>
    </source>
</evidence>
<proteinExistence type="predicted"/>
<sequence length="381" mass="44006">MSLRELYKGTKIIETIENYSFAEQLFQNQENKRTKSSHHFFKDEDFWQEVIASPSKYWGQKVDLMRFVISDWVARVPGLFWSKSSGLIREHTLKDIAKQSKRWIEFNPPGKSKKVMGGIGTLLLPPTDDGKVLLSVSAGCNASSGIPILCFPEVIDQLDIKQGDCVDIIGAKWQPMDTHWASKFASTKDIPRGYLVIDDINKIRRFQRNFPISYHPFSLMEYEYKDSLFYDFVYVTADSNTENTNREIEKFFYDYRKKDGRNGEYLLNPNIVSPIFEARYSSPLELTHASEKAKLKLLYERIRGVHFNKESLEQLMIQLPQLYQTSTSIIRLTKNIGLNAALLVEDSAASMSAQLISKCIEKEMIEDLIDRIATEYPKIFN</sequence>
<evidence type="ECO:0000313" key="1">
    <source>
        <dbReference type="EMBL" id="MDO3425528.1"/>
    </source>
</evidence>
<organism evidence="1 2">
    <name type="scientific">Chryseobacterium urinae</name>
    <dbReference type="NCBI Taxonomy" id="3058400"/>
    <lineage>
        <taxon>Bacteria</taxon>
        <taxon>Pseudomonadati</taxon>
        <taxon>Bacteroidota</taxon>
        <taxon>Flavobacteriia</taxon>
        <taxon>Flavobacteriales</taxon>
        <taxon>Weeksellaceae</taxon>
        <taxon>Chryseobacterium group</taxon>
        <taxon>Chryseobacterium</taxon>
    </lineage>
</organism>
<dbReference type="Proteomes" id="UP001168128">
    <property type="component" value="Unassembled WGS sequence"/>
</dbReference>
<accession>A0ABT8U7E2</accession>